<dbReference type="GO" id="GO:0015986">
    <property type="term" value="P:proton motive force-driven ATP synthesis"/>
    <property type="evidence" value="ECO:0007669"/>
    <property type="project" value="InterPro"/>
</dbReference>
<comment type="function">
    <text evidence="11">F(1)F(0) ATP synthase produces ATP from ADP in the presence of a proton or sodium gradient. F-type ATPases consist of two structural domains, F(1) containing the extramembraneous catalytic core and F(0) containing the membrane proton channel, linked together by a central stalk and a peripheral stalk. During catalysis, ATP synthesis in the catalytic domain of F(1) is coupled via a rotary mechanism of the central stalk subunits to proton translocation.</text>
</comment>
<evidence type="ECO:0000256" key="9">
    <source>
        <dbReference type="ARBA" id="ARBA00023065"/>
    </source>
</evidence>
<keyword evidence="13" id="KW-0378">Hydrolase</keyword>
<dbReference type="PANTHER" id="PTHR33445:SF1">
    <property type="entry name" value="ATP SYNTHASE SUBUNIT B"/>
    <property type="match status" value="1"/>
</dbReference>
<keyword evidence="7" id="KW-0375">Hydrogen ion transport</keyword>
<sequence length="164" mass="17108">MPQLSQIGEIYASQLFWLAIVFALIYFGIGKAMVPKIERTIDDRNAKIGGDLAAAEAADAAARASELEYQTGLDSARSQALRSVTEAKAKASATAETRVKTGDAAMAEELVSATARIGAAKTTAMAEIETATVDAVQDIVAKLSGVAVDRAAIEQQVKAELAHG</sequence>
<evidence type="ECO:0000256" key="10">
    <source>
        <dbReference type="ARBA" id="ARBA00023136"/>
    </source>
</evidence>
<keyword evidence="5" id="KW-0138">CF(0)</keyword>
<dbReference type="Pfam" id="PF00430">
    <property type="entry name" value="ATP-synt_B"/>
    <property type="match status" value="1"/>
</dbReference>
<evidence type="ECO:0000256" key="1">
    <source>
        <dbReference type="ARBA" id="ARBA00004167"/>
    </source>
</evidence>
<gene>
    <name evidence="13" type="ORF">MGWOODY_Smn1509</name>
</gene>
<dbReference type="InterPro" id="IPR050059">
    <property type="entry name" value="ATP_synthase_B_chain"/>
</dbReference>
<keyword evidence="4" id="KW-0813">Transport</keyword>
<evidence type="ECO:0000256" key="5">
    <source>
        <dbReference type="ARBA" id="ARBA00022547"/>
    </source>
</evidence>
<dbReference type="PANTHER" id="PTHR33445">
    <property type="entry name" value="ATP SYNTHASE SUBUNIT B', CHLOROPLASTIC"/>
    <property type="match status" value="1"/>
</dbReference>
<evidence type="ECO:0000256" key="11">
    <source>
        <dbReference type="ARBA" id="ARBA00025198"/>
    </source>
</evidence>
<dbReference type="GO" id="GO:0012505">
    <property type="term" value="C:endomembrane system"/>
    <property type="evidence" value="ECO:0007669"/>
    <property type="project" value="UniProtKB-SubCell"/>
</dbReference>
<dbReference type="CDD" id="cd06503">
    <property type="entry name" value="ATP-synt_Fo_b"/>
    <property type="match status" value="1"/>
</dbReference>
<evidence type="ECO:0000313" key="13">
    <source>
        <dbReference type="EMBL" id="CUS43485.1"/>
    </source>
</evidence>
<name>A0A160TFG0_9ZZZZ</name>
<evidence type="ECO:0000256" key="4">
    <source>
        <dbReference type="ARBA" id="ARBA00022448"/>
    </source>
</evidence>
<reference evidence="13" key="1">
    <citation type="submission" date="2015-10" db="EMBL/GenBank/DDBJ databases">
        <authorList>
            <person name="Gilbert D.G."/>
        </authorList>
    </citation>
    <scope>NUCLEOTIDE SEQUENCE</scope>
</reference>
<evidence type="ECO:0000256" key="12">
    <source>
        <dbReference type="SAM" id="Phobius"/>
    </source>
</evidence>
<evidence type="ECO:0000256" key="7">
    <source>
        <dbReference type="ARBA" id="ARBA00022781"/>
    </source>
</evidence>
<dbReference type="InterPro" id="IPR002146">
    <property type="entry name" value="ATP_synth_b/b'su_bac/chlpt"/>
</dbReference>
<keyword evidence="9" id="KW-0406">Ion transport</keyword>
<dbReference type="GO" id="GO:0046961">
    <property type="term" value="F:proton-transporting ATPase activity, rotational mechanism"/>
    <property type="evidence" value="ECO:0007669"/>
    <property type="project" value="TreeGrafter"/>
</dbReference>
<dbReference type="GO" id="GO:0016787">
    <property type="term" value="F:hydrolase activity"/>
    <property type="evidence" value="ECO:0007669"/>
    <property type="project" value="UniProtKB-KW"/>
</dbReference>
<accession>A0A160TFG0</accession>
<keyword evidence="10 12" id="KW-0472">Membrane</keyword>
<comment type="similarity">
    <text evidence="3">Belongs to the ATPase B chain family.</text>
</comment>
<comment type="subcellular location">
    <subcellularLocation>
        <location evidence="2">Endomembrane system</location>
    </subcellularLocation>
    <subcellularLocation>
        <location evidence="1">Membrane</location>
        <topology evidence="1">Single-pass membrane protein</topology>
    </subcellularLocation>
</comment>
<feature type="transmembrane region" description="Helical" evidence="12">
    <location>
        <begin position="15"/>
        <end position="34"/>
    </location>
</feature>
<dbReference type="EMBL" id="CZQE01000058">
    <property type="protein sequence ID" value="CUS43485.1"/>
    <property type="molecule type" value="Genomic_DNA"/>
</dbReference>
<dbReference type="GO" id="GO:0045259">
    <property type="term" value="C:proton-transporting ATP synthase complex"/>
    <property type="evidence" value="ECO:0007669"/>
    <property type="project" value="UniProtKB-KW"/>
</dbReference>
<evidence type="ECO:0000256" key="6">
    <source>
        <dbReference type="ARBA" id="ARBA00022692"/>
    </source>
</evidence>
<proteinExistence type="inferred from homology"/>
<evidence type="ECO:0000256" key="2">
    <source>
        <dbReference type="ARBA" id="ARBA00004308"/>
    </source>
</evidence>
<dbReference type="EC" id="3.6.3.14" evidence="13"/>
<keyword evidence="8 12" id="KW-1133">Transmembrane helix</keyword>
<organism evidence="13">
    <name type="scientific">hydrothermal vent metagenome</name>
    <dbReference type="NCBI Taxonomy" id="652676"/>
    <lineage>
        <taxon>unclassified sequences</taxon>
        <taxon>metagenomes</taxon>
        <taxon>ecological metagenomes</taxon>
    </lineage>
</organism>
<dbReference type="AlphaFoldDB" id="A0A160TFG0"/>
<evidence type="ECO:0000256" key="3">
    <source>
        <dbReference type="ARBA" id="ARBA00005513"/>
    </source>
</evidence>
<keyword evidence="6 12" id="KW-0812">Transmembrane</keyword>
<protein>
    <submittedName>
        <fullName evidence="13">ATP synthase F0 sector subunit b</fullName>
        <ecNumber evidence="13">3.6.3.14</ecNumber>
    </submittedName>
</protein>
<evidence type="ECO:0000256" key="8">
    <source>
        <dbReference type="ARBA" id="ARBA00022989"/>
    </source>
</evidence>